<evidence type="ECO:0000256" key="11">
    <source>
        <dbReference type="ARBA" id="ARBA00023012"/>
    </source>
</evidence>
<dbReference type="InterPro" id="IPR038318">
    <property type="entry name" value="KdpD_sf"/>
</dbReference>
<evidence type="ECO:0000313" key="17">
    <source>
        <dbReference type="Proteomes" id="UP000188879"/>
    </source>
</evidence>
<dbReference type="GO" id="GO:0016020">
    <property type="term" value="C:membrane"/>
    <property type="evidence" value="ECO:0007669"/>
    <property type="project" value="UniProtKB-SubCell"/>
</dbReference>
<dbReference type="InterPro" id="IPR005467">
    <property type="entry name" value="His_kinase_dom"/>
</dbReference>
<evidence type="ECO:0000256" key="8">
    <source>
        <dbReference type="ARBA" id="ARBA00022777"/>
    </source>
</evidence>
<evidence type="ECO:0000256" key="3">
    <source>
        <dbReference type="ARBA" id="ARBA00012438"/>
    </source>
</evidence>
<feature type="transmembrane region" description="Helical" evidence="14">
    <location>
        <begin position="44"/>
        <end position="61"/>
    </location>
</feature>
<dbReference type="InterPro" id="IPR036890">
    <property type="entry name" value="HATPase_C_sf"/>
</dbReference>
<dbReference type="InterPro" id="IPR025201">
    <property type="entry name" value="KdpD_TM"/>
</dbReference>
<dbReference type="GO" id="GO:0005524">
    <property type="term" value="F:ATP binding"/>
    <property type="evidence" value="ECO:0007669"/>
    <property type="project" value="UniProtKB-KW"/>
</dbReference>
<evidence type="ECO:0000256" key="5">
    <source>
        <dbReference type="ARBA" id="ARBA00022679"/>
    </source>
</evidence>
<keyword evidence="12 14" id="KW-0472">Membrane</keyword>
<keyword evidence="10 14" id="KW-1133">Transmembrane helix</keyword>
<dbReference type="Proteomes" id="UP000188879">
    <property type="component" value="Unassembled WGS sequence"/>
</dbReference>
<keyword evidence="9" id="KW-0067">ATP-binding</keyword>
<dbReference type="SUPFAM" id="SSF55874">
    <property type="entry name" value="ATPase domain of HSP90 chaperone/DNA topoisomerase II/histidine kinase"/>
    <property type="match status" value="1"/>
</dbReference>
<dbReference type="InterPro" id="IPR011495">
    <property type="entry name" value="Sig_transdc_His_kin_sub2_dim/P"/>
</dbReference>
<dbReference type="InterPro" id="IPR004358">
    <property type="entry name" value="Sig_transdc_His_kin-like_C"/>
</dbReference>
<comment type="subcellular location">
    <subcellularLocation>
        <location evidence="2">Membrane</location>
        <topology evidence="2">Multi-pass membrane protein</topology>
    </subcellularLocation>
</comment>
<reference evidence="16 17" key="1">
    <citation type="submission" date="2016-10" db="EMBL/GenBank/DDBJ databases">
        <title>Draft Genome sequence of Roseomonas sp. strain M3.</title>
        <authorList>
            <person name="Subhash Y."/>
            <person name="Lee S."/>
        </authorList>
    </citation>
    <scope>NUCLEOTIDE SEQUENCE [LARGE SCALE GENOMIC DNA]</scope>
    <source>
        <strain evidence="16 17">M3</strain>
    </source>
</reference>
<dbReference type="EC" id="2.7.13.3" evidence="3"/>
<evidence type="ECO:0000313" key="16">
    <source>
        <dbReference type="EMBL" id="ONG50205.1"/>
    </source>
</evidence>
<evidence type="ECO:0000256" key="12">
    <source>
        <dbReference type="ARBA" id="ARBA00023136"/>
    </source>
</evidence>
<feature type="region of interest" description="Disordered" evidence="13">
    <location>
        <begin position="349"/>
        <end position="369"/>
    </location>
</feature>
<dbReference type="AlphaFoldDB" id="A0A1V2H0Q0"/>
<keyword evidence="8" id="KW-0418">Kinase</keyword>
<evidence type="ECO:0000256" key="1">
    <source>
        <dbReference type="ARBA" id="ARBA00000085"/>
    </source>
</evidence>
<dbReference type="Pfam" id="PF07568">
    <property type="entry name" value="HisKA_2"/>
    <property type="match status" value="1"/>
</dbReference>
<keyword evidence="4" id="KW-0597">Phosphoprotein</keyword>
<evidence type="ECO:0000256" key="2">
    <source>
        <dbReference type="ARBA" id="ARBA00004141"/>
    </source>
</evidence>
<dbReference type="EMBL" id="MLCO01000198">
    <property type="protein sequence ID" value="ONG50205.1"/>
    <property type="molecule type" value="Genomic_DNA"/>
</dbReference>
<dbReference type="Gene3D" id="3.30.565.10">
    <property type="entry name" value="Histidine kinase-like ATPase, C-terminal domain"/>
    <property type="match status" value="1"/>
</dbReference>
<evidence type="ECO:0000256" key="9">
    <source>
        <dbReference type="ARBA" id="ARBA00022840"/>
    </source>
</evidence>
<proteinExistence type="predicted"/>
<keyword evidence="7" id="KW-0547">Nucleotide-binding</keyword>
<gene>
    <name evidence="16" type="ORF">BKE38_18905</name>
</gene>
<dbReference type="InterPro" id="IPR003594">
    <property type="entry name" value="HATPase_dom"/>
</dbReference>
<feature type="domain" description="Histidine kinase" evidence="15">
    <location>
        <begin position="150"/>
        <end position="350"/>
    </location>
</feature>
<keyword evidence="6 14" id="KW-0812">Transmembrane</keyword>
<evidence type="ECO:0000259" key="15">
    <source>
        <dbReference type="PROSITE" id="PS50109"/>
    </source>
</evidence>
<comment type="caution">
    <text evidence="16">The sequence shown here is derived from an EMBL/GenBank/DDBJ whole genome shotgun (WGS) entry which is preliminary data.</text>
</comment>
<keyword evidence="17" id="KW-1185">Reference proteome</keyword>
<accession>A0A1V2H0Q0</accession>
<dbReference type="SMART" id="SM00387">
    <property type="entry name" value="HATPase_c"/>
    <property type="match status" value="1"/>
</dbReference>
<dbReference type="PRINTS" id="PR00344">
    <property type="entry name" value="BCTRLSENSOR"/>
</dbReference>
<evidence type="ECO:0000256" key="10">
    <source>
        <dbReference type="ARBA" id="ARBA00022989"/>
    </source>
</evidence>
<keyword evidence="5" id="KW-0808">Transferase</keyword>
<dbReference type="RefSeq" id="WP_076958869.1">
    <property type="nucleotide sequence ID" value="NZ_MLCO01000198.1"/>
</dbReference>
<feature type="transmembrane region" description="Helical" evidence="14">
    <location>
        <begin position="68"/>
        <end position="89"/>
    </location>
</feature>
<feature type="transmembrane region" description="Helical" evidence="14">
    <location>
        <begin position="95"/>
        <end position="113"/>
    </location>
</feature>
<keyword evidence="11" id="KW-0902">Two-component regulatory system</keyword>
<dbReference type="Pfam" id="PF02518">
    <property type="entry name" value="HATPase_c"/>
    <property type="match status" value="1"/>
</dbReference>
<dbReference type="Pfam" id="PF13493">
    <property type="entry name" value="DUF4118"/>
    <property type="match status" value="1"/>
</dbReference>
<dbReference type="GO" id="GO:0000160">
    <property type="term" value="P:phosphorelay signal transduction system"/>
    <property type="evidence" value="ECO:0007669"/>
    <property type="project" value="UniProtKB-KW"/>
</dbReference>
<comment type="catalytic activity">
    <reaction evidence="1">
        <text>ATP + protein L-histidine = ADP + protein N-phospho-L-histidine.</text>
        <dbReference type="EC" id="2.7.13.3"/>
    </reaction>
</comment>
<evidence type="ECO:0000256" key="14">
    <source>
        <dbReference type="SAM" id="Phobius"/>
    </source>
</evidence>
<organism evidence="16 17">
    <name type="scientific">Teichococcus deserti</name>
    <dbReference type="NCBI Taxonomy" id="1817963"/>
    <lineage>
        <taxon>Bacteria</taxon>
        <taxon>Pseudomonadati</taxon>
        <taxon>Pseudomonadota</taxon>
        <taxon>Alphaproteobacteria</taxon>
        <taxon>Acetobacterales</taxon>
        <taxon>Roseomonadaceae</taxon>
        <taxon>Roseomonas</taxon>
    </lineage>
</organism>
<dbReference type="PANTHER" id="PTHR41523">
    <property type="entry name" value="TWO-COMPONENT SYSTEM SENSOR PROTEIN"/>
    <property type="match status" value="1"/>
</dbReference>
<protein>
    <recommendedName>
        <fullName evidence="3">histidine kinase</fullName>
        <ecNumber evidence="3">2.7.13.3</ecNumber>
    </recommendedName>
</protein>
<evidence type="ECO:0000256" key="7">
    <source>
        <dbReference type="ARBA" id="ARBA00022741"/>
    </source>
</evidence>
<evidence type="ECO:0000256" key="4">
    <source>
        <dbReference type="ARBA" id="ARBA00022553"/>
    </source>
</evidence>
<evidence type="ECO:0000256" key="13">
    <source>
        <dbReference type="SAM" id="MobiDB-lite"/>
    </source>
</evidence>
<dbReference type="Gene3D" id="1.20.120.620">
    <property type="entry name" value="Backbone structure of the membrane domain of e. Coli histidine kinase receptor kdpd"/>
    <property type="match status" value="1"/>
</dbReference>
<dbReference type="PANTHER" id="PTHR41523:SF8">
    <property type="entry name" value="ETHYLENE RESPONSE SENSOR PROTEIN"/>
    <property type="match status" value="1"/>
</dbReference>
<dbReference type="OrthoDB" id="9767435at2"/>
<feature type="compositionally biased region" description="Pro residues" evidence="13">
    <location>
        <begin position="359"/>
        <end position="369"/>
    </location>
</feature>
<evidence type="ECO:0000256" key="6">
    <source>
        <dbReference type="ARBA" id="ARBA00022692"/>
    </source>
</evidence>
<dbReference type="PROSITE" id="PS50109">
    <property type="entry name" value="HIS_KIN"/>
    <property type="match status" value="1"/>
</dbReference>
<dbReference type="GO" id="GO:0004673">
    <property type="term" value="F:protein histidine kinase activity"/>
    <property type="evidence" value="ECO:0007669"/>
    <property type="project" value="UniProtKB-EC"/>
</dbReference>
<sequence>MPLRRFVRPALLRSLSTAWRWLASAGFVLLAFAIRRWLLEHQTTLPFLLFFPAIILSAVLLDRGSGIFAALLSTGLAVYYFVPPIHSFAIPNAETALNVALFLGSGLFIALITESLHIAYVEAEKAHAEILSARRAAEEAIHERDLLLLEFGHRVKNDLARISATTRMQAIGASPETAAALQAVAERVQVLSRVHDRLARREGQVMVNMHDFLHDLVADLRSNLTNLSPVGLFIEAEPHSLPVARAGAVGLIANELIMNALKHAFPDERAGAVSLAFRREGIDLLLTVADDGVGLPEMPPEGHQAEAQRRRGMGRRLVRALAAQLGGSVETSRASEAGGTAHLVRFPVEEPRGSAGEWPEPPAGRPLPG</sequence>
<feature type="transmembrane region" description="Helical" evidence="14">
    <location>
        <begin position="21"/>
        <end position="38"/>
    </location>
</feature>
<name>A0A1V2H0Q0_9PROT</name>